<dbReference type="Proteomes" id="UP000681722">
    <property type="component" value="Unassembled WGS sequence"/>
</dbReference>
<keyword evidence="5 6" id="KW-0472">Membrane</keyword>
<accession>A0A815L8E3</accession>
<dbReference type="GO" id="GO:0016020">
    <property type="term" value="C:membrane"/>
    <property type="evidence" value="ECO:0007669"/>
    <property type="project" value="UniProtKB-SubCell"/>
</dbReference>
<dbReference type="InterPro" id="IPR004841">
    <property type="entry name" value="AA-permease/SLC12A_dom"/>
</dbReference>
<name>A0A815L8E3_9BILA</name>
<evidence type="ECO:0000256" key="2">
    <source>
        <dbReference type="ARBA" id="ARBA00022448"/>
    </source>
</evidence>
<evidence type="ECO:0000313" key="10">
    <source>
        <dbReference type="Proteomes" id="UP000663829"/>
    </source>
</evidence>
<keyword evidence="4 6" id="KW-1133">Transmembrane helix</keyword>
<feature type="transmembrane region" description="Helical" evidence="6">
    <location>
        <begin position="108"/>
        <end position="130"/>
    </location>
</feature>
<evidence type="ECO:0000256" key="1">
    <source>
        <dbReference type="ARBA" id="ARBA00004141"/>
    </source>
</evidence>
<dbReference type="Pfam" id="PF00324">
    <property type="entry name" value="AA_permease"/>
    <property type="match status" value="1"/>
</dbReference>
<keyword evidence="10" id="KW-1185">Reference proteome</keyword>
<keyword evidence="2" id="KW-0813">Transport</keyword>
<protein>
    <recommendedName>
        <fullName evidence="7">Amino acid permease/ SLC12A domain-containing protein</fullName>
    </recommendedName>
</protein>
<sequence length="513" mass="57418">MPTSGSAYTYVYTTAGEFFAWIVGWELLLEYLVSAAAISTAWAGYSVHFVQITCNYIFPARIVNAPINFNETNFYFYLTGNIINLPAIVIVVALTTMLMITPKYSMRLVTVFVAISVTILTLFVVSLARYTDQNNYHPFFSKYNGNFNSIGISGMLHGTTVVFFAYIGYDVVTTASEDAKDPKKTIKYGVMGSLLISTVIYLLVIIVLIGIVPYTQLNDPYPLAFAPNYNGMKWLSITMAVGAVCSTTSALLVQLIAQLRIFVAMARDKLLPKTLENKTCRTITTAGVVRDKIMEHSTTTLTTDFLKSTVPSENNSVQALDNRYYAELPSDLSSTLFSQSPVIQQESVATNDDQLILTTTSNVCPLSFDSYTPKYVRTNNADTKLATVSEVRIEDAIHVLWIDSEKEQYKSACDEWCKQLKQYLRYTTYRSTSIGDDNKQCLLKELKNLKNEAKLFLIMSVNVTDFKIILDLMSDFKCISSIYLLSVGYAVGIPTNDTYDAYFGILKLLYPKI</sequence>
<gene>
    <name evidence="8" type="ORF">GPM918_LOCUS33397</name>
    <name evidence="9" type="ORF">SRO942_LOCUS34080</name>
</gene>
<dbReference type="PANTHER" id="PTHR43243:SF4">
    <property type="entry name" value="CATIONIC AMINO ACID TRANSPORTER 4"/>
    <property type="match status" value="1"/>
</dbReference>
<dbReference type="Proteomes" id="UP000663829">
    <property type="component" value="Unassembled WGS sequence"/>
</dbReference>
<comment type="caution">
    <text evidence="8">The sequence shown here is derived from an EMBL/GenBank/DDBJ whole genome shotgun (WGS) entry which is preliminary data.</text>
</comment>
<evidence type="ECO:0000256" key="4">
    <source>
        <dbReference type="ARBA" id="ARBA00022989"/>
    </source>
</evidence>
<feature type="non-terminal residue" evidence="8">
    <location>
        <position position="513"/>
    </location>
</feature>
<evidence type="ECO:0000256" key="3">
    <source>
        <dbReference type="ARBA" id="ARBA00022692"/>
    </source>
</evidence>
<evidence type="ECO:0000256" key="5">
    <source>
        <dbReference type="ARBA" id="ARBA00023136"/>
    </source>
</evidence>
<evidence type="ECO:0000256" key="6">
    <source>
        <dbReference type="SAM" id="Phobius"/>
    </source>
</evidence>
<feature type="domain" description="Amino acid permease/ SLC12A" evidence="7">
    <location>
        <begin position="1"/>
        <end position="276"/>
    </location>
</feature>
<feature type="transmembrane region" description="Helical" evidence="6">
    <location>
        <begin position="74"/>
        <end position="96"/>
    </location>
</feature>
<dbReference type="Gene3D" id="1.20.1740.10">
    <property type="entry name" value="Amino acid/polyamine transporter I"/>
    <property type="match status" value="1"/>
</dbReference>
<evidence type="ECO:0000313" key="8">
    <source>
        <dbReference type="EMBL" id="CAF1406512.1"/>
    </source>
</evidence>
<reference evidence="8" key="1">
    <citation type="submission" date="2021-02" db="EMBL/GenBank/DDBJ databases">
        <authorList>
            <person name="Nowell W R."/>
        </authorList>
    </citation>
    <scope>NUCLEOTIDE SEQUENCE</scope>
</reference>
<dbReference type="EMBL" id="CAJNOQ010017742">
    <property type="protein sequence ID" value="CAF1406512.1"/>
    <property type="molecule type" value="Genomic_DNA"/>
</dbReference>
<feature type="transmembrane region" description="Helical" evidence="6">
    <location>
        <begin position="190"/>
        <end position="214"/>
    </location>
</feature>
<dbReference type="AlphaFoldDB" id="A0A815L8E3"/>
<evidence type="ECO:0000259" key="7">
    <source>
        <dbReference type="Pfam" id="PF00324"/>
    </source>
</evidence>
<dbReference type="EMBL" id="CAJOBC010083163">
    <property type="protein sequence ID" value="CAF4297597.1"/>
    <property type="molecule type" value="Genomic_DNA"/>
</dbReference>
<keyword evidence="3 6" id="KW-0812">Transmembrane</keyword>
<proteinExistence type="predicted"/>
<comment type="subcellular location">
    <subcellularLocation>
        <location evidence="1">Membrane</location>
        <topology evidence="1">Multi-pass membrane protein</topology>
    </subcellularLocation>
</comment>
<feature type="transmembrane region" description="Helical" evidence="6">
    <location>
        <begin position="150"/>
        <end position="169"/>
    </location>
</feature>
<dbReference type="OrthoDB" id="3900342at2759"/>
<dbReference type="PANTHER" id="PTHR43243">
    <property type="entry name" value="INNER MEMBRANE TRANSPORTER YGJI-RELATED"/>
    <property type="match status" value="1"/>
</dbReference>
<organism evidence="8 10">
    <name type="scientific">Didymodactylos carnosus</name>
    <dbReference type="NCBI Taxonomy" id="1234261"/>
    <lineage>
        <taxon>Eukaryota</taxon>
        <taxon>Metazoa</taxon>
        <taxon>Spiralia</taxon>
        <taxon>Gnathifera</taxon>
        <taxon>Rotifera</taxon>
        <taxon>Eurotatoria</taxon>
        <taxon>Bdelloidea</taxon>
        <taxon>Philodinida</taxon>
        <taxon>Philodinidae</taxon>
        <taxon>Didymodactylos</taxon>
    </lineage>
</organism>
<dbReference type="GO" id="GO:0015171">
    <property type="term" value="F:amino acid transmembrane transporter activity"/>
    <property type="evidence" value="ECO:0007669"/>
    <property type="project" value="TreeGrafter"/>
</dbReference>
<evidence type="ECO:0000313" key="9">
    <source>
        <dbReference type="EMBL" id="CAF4297597.1"/>
    </source>
</evidence>
<feature type="transmembrane region" description="Helical" evidence="6">
    <location>
        <begin position="234"/>
        <end position="257"/>
    </location>
</feature>